<evidence type="ECO:0000313" key="6">
    <source>
        <dbReference type="Proteomes" id="UP000696413"/>
    </source>
</evidence>
<dbReference type="CDD" id="cd08545">
    <property type="entry name" value="YcnI_like"/>
    <property type="match status" value="1"/>
</dbReference>
<dbReference type="Pfam" id="PF07987">
    <property type="entry name" value="DUF1775"/>
    <property type="match status" value="1"/>
</dbReference>
<keyword evidence="2" id="KW-0812">Transmembrane</keyword>
<evidence type="ECO:0000313" key="5">
    <source>
        <dbReference type="EMBL" id="MBU8825184.1"/>
    </source>
</evidence>
<evidence type="ECO:0000256" key="3">
    <source>
        <dbReference type="SAM" id="SignalP"/>
    </source>
</evidence>
<name>A0ABS6HR58_MYCGD</name>
<evidence type="ECO:0000259" key="4">
    <source>
        <dbReference type="Pfam" id="PF07987"/>
    </source>
</evidence>
<dbReference type="Gene3D" id="2.60.40.2230">
    <property type="entry name" value="Uncharacterised protein YcnI-like PF07987, DUF1775"/>
    <property type="match status" value="1"/>
</dbReference>
<proteinExistence type="predicted"/>
<accession>A0ABS6HR58</accession>
<organism evidence="5 6">
    <name type="scientific">Mycolicibacterium goodii</name>
    <name type="common">Mycobacterium goodii</name>
    <dbReference type="NCBI Taxonomy" id="134601"/>
    <lineage>
        <taxon>Bacteria</taxon>
        <taxon>Bacillati</taxon>
        <taxon>Actinomycetota</taxon>
        <taxon>Actinomycetes</taxon>
        <taxon>Mycobacteriales</taxon>
        <taxon>Mycobacteriaceae</taxon>
        <taxon>Mycolicibacterium</taxon>
    </lineage>
</organism>
<keyword evidence="3" id="KW-0732">Signal</keyword>
<keyword evidence="2" id="KW-1133">Transmembrane helix</keyword>
<feature type="compositionally biased region" description="Polar residues" evidence="1">
    <location>
        <begin position="134"/>
        <end position="145"/>
    </location>
</feature>
<feature type="region of interest" description="Disordered" evidence="1">
    <location>
        <begin position="134"/>
        <end position="210"/>
    </location>
</feature>
<evidence type="ECO:0000256" key="2">
    <source>
        <dbReference type="SAM" id="Phobius"/>
    </source>
</evidence>
<dbReference type="InterPro" id="IPR012533">
    <property type="entry name" value="YcnI-copper_dom"/>
</dbReference>
<dbReference type="Proteomes" id="UP000696413">
    <property type="component" value="Unassembled WGS sequence"/>
</dbReference>
<comment type="caution">
    <text evidence="5">The sequence shown here is derived from an EMBL/GenBank/DDBJ whole genome shotgun (WGS) entry which is preliminary data.</text>
</comment>
<gene>
    <name evidence="5" type="ORF">KL859_20220</name>
</gene>
<feature type="transmembrane region" description="Helical" evidence="2">
    <location>
        <begin position="216"/>
        <end position="235"/>
    </location>
</feature>
<keyword evidence="6" id="KW-1185">Reference proteome</keyword>
<dbReference type="EMBL" id="JAHBOM010000015">
    <property type="protein sequence ID" value="MBU8825184.1"/>
    <property type="molecule type" value="Genomic_DNA"/>
</dbReference>
<sequence>MQPLTGARSRALIAVASTAAFTSALAAGVLTAAPAVAHVHVDAENPVPGTTSVLTFRVPGESENGALTTELRVELPDVTSVRTEVMPGWTARLDRDVAAGTVSSVTWTAAPGVGISPDQFALFKISVRLPETPNVSFPTTQTYSDGTVVRWDQSPGPDGSEPEHPAPQLTLSSGTDGDGHDHGQGAPTVTSAPAAAAPMAGAPAGTGHAADNSARWLAGAALALSAAAVAVALTVRSRS</sequence>
<reference evidence="5 6" key="1">
    <citation type="submission" date="2021-05" db="EMBL/GenBank/DDBJ databases">
        <title>Draft Genome Sequences of Clinical Respiratory Isolates of Mycobacterium goodii Recovered in Ireland.</title>
        <authorList>
            <person name="Flanagan P.R."/>
            <person name="Mok S."/>
            <person name="Roycroft E."/>
            <person name="Rogers T.R."/>
            <person name="Fitzgibbon M."/>
        </authorList>
    </citation>
    <scope>NUCLEOTIDE SEQUENCE [LARGE SCALE GENOMIC DNA]</scope>
    <source>
        <strain evidence="5 6">14IE55</strain>
    </source>
</reference>
<evidence type="ECO:0000256" key="1">
    <source>
        <dbReference type="SAM" id="MobiDB-lite"/>
    </source>
</evidence>
<feature type="domain" description="YncI copper-binding" evidence="4">
    <location>
        <begin position="38"/>
        <end position="171"/>
    </location>
</feature>
<feature type="compositionally biased region" description="Low complexity" evidence="1">
    <location>
        <begin position="185"/>
        <end position="210"/>
    </location>
</feature>
<dbReference type="InterPro" id="IPR038507">
    <property type="entry name" value="YcnI-like_sf"/>
</dbReference>
<feature type="signal peptide" evidence="3">
    <location>
        <begin position="1"/>
        <end position="26"/>
    </location>
</feature>
<keyword evidence="2" id="KW-0472">Membrane</keyword>
<dbReference type="RefSeq" id="WP_214395379.1">
    <property type="nucleotide sequence ID" value="NZ_JAHBOL010000015.1"/>
</dbReference>
<feature type="chain" id="PRO_5047291271" evidence="3">
    <location>
        <begin position="27"/>
        <end position="239"/>
    </location>
</feature>
<protein>
    <submittedName>
        <fullName evidence="5">YcnI family protein</fullName>
    </submittedName>
</protein>